<feature type="region of interest" description="Disordered" evidence="1">
    <location>
        <begin position="59"/>
        <end position="86"/>
    </location>
</feature>
<evidence type="ECO:0000256" key="1">
    <source>
        <dbReference type="SAM" id="MobiDB-lite"/>
    </source>
</evidence>
<keyword evidence="3" id="KW-1185">Reference proteome</keyword>
<protein>
    <submittedName>
        <fullName evidence="2">Uncharacterized protein</fullName>
    </submittedName>
</protein>
<sequence length="86" mass="9303">MRPKRKVSASGPEGSRFDIRFHSISAVYCSLLHVKSKVGGQTSSLLCGAKLPTLARPTQEGCKAGRGPAGREPPQQHVKDGIYWVQ</sequence>
<organism evidence="2 3">
    <name type="scientific">Araneus ventricosus</name>
    <name type="common">Orbweaver spider</name>
    <name type="synonym">Epeira ventricosa</name>
    <dbReference type="NCBI Taxonomy" id="182803"/>
    <lineage>
        <taxon>Eukaryota</taxon>
        <taxon>Metazoa</taxon>
        <taxon>Ecdysozoa</taxon>
        <taxon>Arthropoda</taxon>
        <taxon>Chelicerata</taxon>
        <taxon>Arachnida</taxon>
        <taxon>Araneae</taxon>
        <taxon>Araneomorphae</taxon>
        <taxon>Entelegynae</taxon>
        <taxon>Araneoidea</taxon>
        <taxon>Araneidae</taxon>
        <taxon>Araneus</taxon>
    </lineage>
</organism>
<evidence type="ECO:0000313" key="3">
    <source>
        <dbReference type="Proteomes" id="UP000499080"/>
    </source>
</evidence>
<evidence type="ECO:0000313" key="2">
    <source>
        <dbReference type="EMBL" id="GBM37658.1"/>
    </source>
</evidence>
<accession>A0A4Y2FAJ6</accession>
<proteinExistence type="predicted"/>
<comment type="caution">
    <text evidence="2">The sequence shown here is derived from an EMBL/GenBank/DDBJ whole genome shotgun (WGS) entry which is preliminary data.</text>
</comment>
<dbReference type="Proteomes" id="UP000499080">
    <property type="component" value="Unassembled WGS sequence"/>
</dbReference>
<reference evidence="2 3" key="1">
    <citation type="journal article" date="2019" name="Sci. Rep.">
        <title>Orb-weaving spider Araneus ventricosus genome elucidates the spidroin gene catalogue.</title>
        <authorList>
            <person name="Kono N."/>
            <person name="Nakamura H."/>
            <person name="Ohtoshi R."/>
            <person name="Moran D.A.P."/>
            <person name="Shinohara A."/>
            <person name="Yoshida Y."/>
            <person name="Fujiwara M."/>
            <person name="Mori M."/>
            <person name="Tomita M."/>
            <person name="Arakawa K."/>
        </authorList>
    </citation>
    <scope>NUCLEOTIDE SEQUENCE [LARGE SCALE GENOMIC DNA]</scope>
</reference>
<name>A0A4Y2FAJ6_ARAVE</name>
<gene>
    <name evidence="2" type="ORF">AVEN_132100_1</name>
</gene>
<dbReference type="AlphaFoldDB" id="A0A4Y2FAJ6"/>
<dbReference type="EMBL" id="BGPR01000846">
    <property type="protein sequence ID" value="GBM37658.1"/>
    <property type="molecule type" value="Genomic_DNA"/>
</dbReference>